<reference evidence="2 3" key="1">
    <citation type="journal article" date="2018" name="BMC Genomics">
        <title>The genome of Naegleria lovaniensis, the basis for a comparative approach to unravel pathogenicity factors of the human pathogenic amoeba N. fowleri.</title>
        <authorList>
            <person name="Liechti N."/>
            <person name="Schurch N."/>
            <person name="Bruggmann R."/>
            <person name="Wittwer M."/>
        </authorList>
    </citation>
    <scope>NUCLEOTIDE SEQUENCE [LARGE SCALE GENOMIC DNA]</scope>
    <source>
        <strain evidence="2 3">ATCC 30569</strain>
    </source>
</reference>
<protein>
    <submittedName>
        <fullName evidence="2">Uncharacterized protein</fullName>
    </submittedName>
</protein>
<evidence type="ECO:0000256" key="1">
    <source>
        <dbReference type="SAM" id="MobiDB-lite"/>
    </source>
</evidence>
<accession>A0AA88KT75</accession>
<name>A0AA88KT75_NAELO</name>
<feature type="compositionally biased region" description="Polar residues" evidence="1">
    <location>
        <begin position="624"/>
        <end position="639"/>
    </location>
</feature>
<feature type="region of interest" description="Disordered" evidence="1">
    <location>
        <begin position="667"/>
        <end position="701"/>
    </location>
</feature>
<keyword evidence="3" id="KW-1185">Reference proteome</keyword>
<sequence length="727" mass="81286">MNTPNSTTTVVHDLIFDQLEDLGNDTFSEFDPVGFHVGSYGSTNSSSSFSSCPPSPYQHYHSASSDHLSENGSVDHDYSFNSMMDGSMMSYHHAPPSPSNYSNDDDGMEMMMNHHEFYSQQHQPSSNHHHHYTSTHQQQYHHQTHHHSPYPTPNSSFDEYYPDDGMSGHYSTHHSTTHSTTTHPHQIKESVSMPNMSSTTRTLHSQQPPPSIHGDLIVKDLFVQDHTGKNIDSSALSNCVLKCHHQFFGIVFDDSFHGPSISQFYPTDIVTVVRQSDRIGVYVQFRRFLTCKTVCTETLAMRYPTMNEHWSKYADEQSWSDPRSHFYKDSPLSTCLYTMIEFYNEQQIQYLFAYLENNIRLLECLKMIYPQWMFCAHFCTSNDVQLIYLAVQNKQFSKEVDQYVSVRASADTDSIDMSPSASMDLESMKEEMANSKRLVPMSRTGFVPKWAKKANSTVQVGVLTTLKQYHFKNRDGASSRNKASIIDFKKIELIVPPNFYSIALEVRNFCEELLISGRLLPYQLSVGLCNTLAIAQTEHAKMRAKQVIKALSKHPTVQLRNMSAVARYIISSNLEQPQPRSNPTVVDGSASMSGGARSSNNATVGSQQPKPRRTVSMALDTSRLVGSNGSDKQLGSNSRGFERKRSLSAQDETLNTLFSNLRLTNVKGGEYGKHSSMKTTSTSGTGSSGTSTLTGINHTNGGSTASLSPLLVPASSNQSSVDRCIIS</sequence>
<comment type="caution">
    <text evidence="2">The sequence shown here is derived from an EMBL/GenBank/DDBJ whole genome shotgun (WGS) entry which is preliminary data.</text>
</comment>
<evidence type="ECO:0000313" key="2">
    <source>
        <dbReference type="EMBL" id="KAG2394239.1"/>
    </source>
</evidence>
<gene>
    <name evidence="2" type="ORF">C9374_004003</name>
</gene>
<feature type="compositionally biased region" description="Low complexity" evidence="1">
    <location>
        <begin position="677"/>
        <end position="695"/>
    </location>
</feature>
<feature type="region of interest" description="Disordered" evidence="1">
    <location>
        <begin position="119"/>
        <end position="187"/>
    </location>
</feature>
<dbReference type="EMBL" id="PYSW02000001">
    <property type="protein sequence ID" value="KAG2394239.1"/>
    <property type="molecule type" value="Genomic_DNA"/>
</dbReference>
<proteinExistence type="predicted"/>
<evidence type="ECO:0000313" key="3">
    <source>
        <dbReference type="Proteomes" id="UP000816034"/>
    </source>
</evidence>
<feature type="compositionally biased region" description="Low complexity" evidence="1">
    <location>
        <begin position="588"/>
        <end position="602"/>
    </location>
</feature>
<dbReference type="RefSeq" id="XP_044556133.1">
    <property type="nucleotide sequence ID" value="XM_044693595.1"/>
</dbReference>
<feature type="region of interest" description="Disordered" evidence="1">
    <location>
        <begin position="575"/>
        <end position="643"/>
    </location>
</feature>
<feature type="compositionally biased region" description="Polar residues" evidence="1">
    <location>
        <begin position="575"/>
        <end position="584"/>
    </location>
</feature>
<dbReference type="GeneID" id="68096458"/>
<dbReference type="Proteomes" id="UP000816034">
    <property type="component" value="Unassembled WGS sequence"/>
</dbReference>
<organism evidence="2 3">
    <name type="scientific">Naegleria lovaniensis</name>
    <name type="common">Amoeba</name>
    <dbReference type="NCBI Taxonomy" id="51637"/>
    <lineage>
        <taxon>Eukaryota</taxon>
        <taxon>Discoba</taxon>
        <taxon>Heterolobosea</taxon>
        <taxon>Tetramitia</taxon>
        <taxon>Eutetramitia</taxon>
        <taxon>Vahlkampfiidae</taxon>
        <taxon>Naegleria</taxon>
    </lineage>
</organism>
<dbReference type="AlphaFoldDB" id="A0AA88KT75"/>